<sequence>MVILGGLEIVAAGYLIHKHQQNKKDRARVEEEEAILEEEEYRRRHPRHGHGSQSRRRHSRERRHSYDGKHEYKHESPRPRPARPAMRPQAPQQAPPPLMAQQSMRPPPPPATAQPAMQAPPPYNAVPTASPQQPQDIKYGWTDEPALQQQQPPPQDPNFPPTGWPSHWQQSQAPDPGARLQTPYQRGESSRGRGDGRAVSASPRVRFATPRRERSPSLSPPPSYRA</sequence>
<name>A0A2J6TW87_9HELO</name>
<protein>
    <recommendedName>
        <fullName evidence="4">DUF3824 domain-containing protein</fullName>
    </recommendedName>
</protein>
<dbReference type="RefSeq" id="XP_024744193.1">
    <property type="nucleotide sequence ID" value="XM_024878939.1"/>
</dbReference>
<reference evidence="2 3" key="1">
    <citation type="submission" date="2016-04" db="EMBL/GenBank/DDBJ databases">
        <title>A degradative enzymes factory behind the ericoid mycorrhizal symbiosis.</title>
        <authorList>
            <consortium name="DOE Joint Genome Institute"/>
            <person name="Martino E."/>
            <person name="Morin E."/>
            <person name="Grelet G."/>
            <person name="Kuo A."/>
            <person name="Kohler A."/>
            <person name="Daghino S."/>
            <person name="Barry K."/>
            <person name="Choi C."/>
            <person name="Cichocki N."/>
            <person name="Clum A."/>
            <person name="Copeland A."/>
            <person name="Hainaut M."/>
            <person name="Haridas S."/>
            <person name="Labutti K."/>
            <person name="Lindquist E."/>
            <person name="Lipzen A."/>
            <person name="Khouja H.-R."/>
            <person name="Murat C."/>
            <person name="Ohm R."/>
            <person name="Olson A."/>
            <person name="Spatafora J."/>
            <person name="Veneault-Fourrey C."/>
            <person name="Henrissat B."/>
            <person name="Grigoriev I."/>
            <person name="Martin F."/>
            <person name="Perotto S."/>
        </authorList>
    </citation>
    <scope>NUCLEOTIDE SEQUENCE [LARGE SCALE GENOMIC DNA]</scope>
    <source>
        <strain evidence="2 3">E</strain>
    </source>
</reference>
<evidence type="ECO:0008006" key="4">
    <source>
        <dbReference type="Google" id="ProtNLM"/>
    </source>
</evidence>
<dbReference type="GeneID" id="36587016"/>
<dbReference type="AlphaFoldDB" id="A0A2J6TW87"/>
<dbReference type="EMBL" id="KZ613740">
    <property type="protein sequence ID" value="PMD67289.1"/>
    <property type="molecule type" value="Genomic_DNA"/>
</dbReference>
<feature type="compositionally biased region" description="Basic residues" evidence="1">
    <location>
        <begin position="43"/>
        <end position="63"/>
    </location>
</feature>
<feature type="compositionally biased region" description="Low complexity" evidence="1">
    <location>
        <begin position="83"/>
        <end position="92"/>
    </location>
</feature>
<feature type="compositionally biased region" description="Basic and acidic residues" evidence="1">
    <location>
        <begin position="64"/>
        <end position="78"/>
    </location>
</feature>
<accession>A0A2J6TW87</accession>
<keyword evidence="3" id="KW-1185">Reference proteome</keyword>
<evidence type="ECO:0000256" key="1">
    <source>
        <dbReference type="SAM" id="MobiDB-lite"/>
    </source>
</evidence>
<evidence type="ECO:0000313" key="3">
    <source>
        <dbReference type="Proteomes" id="UP000235371"/>
    </source>
</evidence>
<feature type="compositionally biased region" description="Pro residues" evidence="1">
    <location>
        <begin position="105"/>
        <end position="124"/>
    </location>
</feature>
<organism evidence="2 3">
    <name type="scientific">Hyaloscypha bicolor E</name>
    <dbReference type="NCBI Taxonomy" id="1095630"/>
    <lineage>
        <taxon>Eukaryota</taxon>
        <taxon>Fungi</taxon>
        <taxon>Dikarya</taxon>
        <taxon>Ascomycota</taxon>
        <taxon>Pezizomycotina</taxon>
        <taxon>Leotiomycetes</taxon>
        <taxon>Helotiales</taxon>
        <taxon>Hyaloscyphaceae</taxon>
        <taxon>Hyaloscypha</taxon>
        <taxon>Hyaloscypha bicolor</taxon>
    </lineage>
</organism>
<dbReference type="InParanoid" id="A0A2J6TW87"/>
<feature type="compositionally biased region" description="Pro residues" evidence="1">
    <location>
        <begin position="151"/>
        <end position="163"/>
    </location>
</feature>
<evidence type="ECO:0000313" key="2">
    <source>
        <dbReference type="EMBL" id="PMD67289.1"/>
    </source>
</evidence>
<feature type="region of interest" description="Disordered" evidence="1">
    <location>
        <begin position="19"/>
        <end position="226"/>
    </location>
</feature>
<gene>
    <name evidence="2" type="ORF">K444DRAFT_606216</name>
</gene>
<dbReference type="Proteomes" id="UP000235371">
    <property type="component" value="Unassembled WGS sequence"/>
</dbReference>
<proteinExistence type="predicted"/>
<feature type="compositionally biased region" description="Acidic residues" evidence="1">
    <location>
        <begin position="30"/>
        <end position="39"/>
    </location>
</feature>